<feature type="compositionally biased region" description="Basic and acidic residues" evidence="1">
    <location>
        <begin position="33"/>
        <end position="51"/>
    </location>
</feature>
<dbReference type="InterPro" id="IPR050704">
    <property type="entry name" value="Peptidase_C85-like"/>
</dbReference>
<protein>
    <submittedName>
        <fullName evidence="3">OTU protein</fullName>
        <ecNumber evidence="3">3.4.19.12</ecNumber>
    </submittedName>
</protein>
<dbReference type="PANTHER" id="PTHR12419">
    <property type="entry name" value="OTU DOMAIN CONTAINING PROTEIN"/>
    <property type="match status" value="1"/>
</dbReference>
<dbReference type="SUPFAM" id="SSF54001">
    <property type="entry name" value="Cysteine proteinases"/>
    <property type="match status" value="1"/>
</dbReference>
<keyword evidence="3" id="KW-0378">Hydrolase</keyword>
<gene>
    <name evidence="3" type="primary">OTU2</name>
    <name evidence="3" type="ORF">H4R18_004744</name>
</gene>
<feature type="domain" description="OTU" evidence="2">
    <location>
        <begin position="198"/>
        <end position="337"/>
    </location>
</feature>
<evidence type="ECO:0000313" key="4">
    <source>
        <dbReference type="Proteomes" id="UP001140217"/>
    </source>
</evidence>
<sequence length="340" mass="36930">MSASPETAPETPEAPETLETPEAPEALEALEAPETREAMEARHRKEKRDLVNRVTALKKTVSKGDKRKKKDVADEIAGLEAELAGRQAAELRLLAERAGPAAVEEQRAEGDSDDEGDGDGDGDGDDLPAAAPIGGVYGSLGQAGRPGGKKSKAKLRQQRKAEERRRQQEEAEREAEGMADPAAAESEAIERLVVAQGLSIREVRPDGHCLYSAVADQLAARHGQQLSHLQVRQRAAEYMRAHRDDFVPFMAHEDGAMFDEADFAKYCDDVERTAAWGGQQELTALSHSLELPIHVYQAAAPVLRVGEDAYGARAPLSLSYHRHAYGLGEHYNSLRQADGS</sequence>
<reference evidence="3" key="1">
    <citation type="submission" date="2022-07" db="EMBL/GenBank/DDBJ databases">
        <title>Phylogenomic reconstructions and comparative analyses of Kickxellomycotina fungi.</title>
        <authorList>
            <person name="Reynolds N.K."/>
            <person name="Stajich J.E."/>
            <person name="Barry K."/>
            <person name="Grigoriev I.V."/>
            <person name="Crous P."/>
            <person name="Smith M.E."/>
        </authorList>
    </citation>
    <scope>NUCLEOTIDE SEQUENCE</scope>
    <source>
        <strain evidence="3">NBRC 105414</strain>
    </source>
</reference>
<name>A0A9W8LEF0_9FUNG</name>
<dbReference type="Pfam" id="PF02338">
    <property type="entry name" value="OTU"/>
    <property type="match status" value="1"/>
</dbReference>
<dbReference type="InterPro" id="IPR038765">
    <property type="entry name" value="Papain-like_cys_pep_sf"/>
</dbReference>
<dbReference type="GO" id="GO:0016579">
    <property type="term" value="P:protein deubiquitination"/>
    <property type="evidence" value="ECO:0007669"/>
    <property type="project" value="TreeGrafter"/>
</dbReference>
<evidence type="ECO:0000256" key="1">
    <source>
        <dbReference type="SAM" id="MobiDB-lite"/>
    </source>
</evidence>
<evidence type="ECO:0000313" key="3">
    <source>
        <dbReference type="EMBL" id="KAJ2778220.1"/>
    </source>
</evidence>
<evidence type="ECO:0000259" key="2">
    <source>
        <dbReference type="PROSITE" id="PS50802"/>
    </source>
</evidence>
<comment type="caution">
    <text evidence="3">The sequence shown here is derived from an EMBL/GenBank/DDBJ whole genome shotgun (WGS) entry which is preliminary data.</text>
</comment>
<dbReference type="InterPro" id="IPR003323">
    <property type="entry name" value="OTU_dom"/>
</dbReference>
<dbReference type="CDD" id="cd22748">
    <property type="entry name" value="OTU_OTUD6-like"/>
    <property type="match status" value="1"/>
</dbReference>
<keyword evidence="4" id="KW-1185">Reference proteome</keyword>
<proteinExistence type="predicted"/>
<feature type="compositionally biased region" description="Basic residues" evidence="1">
    <location>
        <begin position="147"/>
        <end position="158"/>
    </location>
</feature>
<feature type="compositionally biased region" description="Acidic residues" evidence="1">
    <location>
        <begin position="111"/>
        <end position="126"/>
    </location>
</feature>
<organism evidence="3 4">
    <name type="scientific">Coemansia javaensis</name>
    <dbReference type="NCBI Taxonomy" id="2761396"/>
    <lineage>
        <taxon>Eukaryota</taxon>
        <taxon>Fungi</taxon>
        <taxon>Fungi incertae sedis</taxon>
        <taxon>Zoopagomycota</taxon>
        <taxon>Kickxellomycotina</taxon>
        <taxon>Kickxellomycetes</taxon>
        <taxon>Kickxellales</taxon>
        <taxon>Kickxellaceae</taxon>
        <taxon>Coemansia</taxon>
    </lineage>
</organism>
<dbReference type="GO" id="GO:0004843">
    <property type="term" value="F:cysteine-type deubiquitinase activity"/>
    <property type="evidence" value="ECO:0007669"/>
    <property type="project" value="UniProtKB-EC"/>
</dbReference>
<feature type="compositionally biased region" description="Low complexity" evidence="1">
    <location>
        <begin position="1"/>
        <end position="32"/>
    </location>
</feature>
<feature type="region of interest" description="Disordered" evidence="1">
    <location>
        <begin position="96"/>
        <end position="184"/>
    </location>
</feature>
<dbReference type="PANTHER" id="PTHR12419:SF10">
    <property type="entry name" value="DEUBIQUITINASE OTUD6B"/>
    <property type="match status" value="1"/>
</dbReference>
<dbReference type="EMBL" id="JANBUL010000242">
    <property type="protein sequence ID" value="KAJ2778220.1"/>
    <property type="molecule type" value="Genomic_DNA"/>
</dbReference>
<dbReference type="Gene3D" id="3.90.70.80">
    <property type="match status" value="1"/>
</dbReference>
<accession>A0A9W8LEF0</accession>
<dbReference type="Proteomes" id="UP001140217">
    <property type="component" value="Unassembled WGS sequence"/>
</dbReference>
<dbReference type="OrthoDB" id="415023at2759"/>
<dbReference type="EC" id="3.4.19.12" evidence="3"/>
<dbReference type="AlphaFoldDB" id="A0A9W8LEF0"/>
<feature type="region of interest" description="Disordered" evidence="1">
    <location>
        <begin position="1"/>
        <end position="51"/>
    </location>
</feature>
<feature type="compositionally biased region" description="Basic and acidic residues" evidence="1">
    <location>
        <begin position="159"/>
        <end position="176"/>
    </location>
</feature>
<dbReference type="PROSITE" id="PS50802">
    <property type="entry name" value="OTU"/>
    <property type="match status" value="1"/>
</dbReference>